<evidence type="ECO:0000256" key="5">
    <source>
        <dbReference type="ARBA" id="ARBA00038874"/>
    </source>
</evidence>
<evidence type="ECO:0000256" key="1">
    <source>
        <dbReference type="ARBA" id="ARBA00023209"/>
    </source>
</evidence>
<comment type="similarity">
    <text evidence="4">Belongs to the choline/ethanolamine kinase family.</text>
</comment>
<dbReference type="InterPro" id="IPR011009">
    <property type="entry name" value="Kinase-like_dom_sf"/>
</dbReference>
<comment type="pathway">
    <text evidence="3">Phospholipid metabolism; phosphatidylethanolamine biosynthesis; phosphatidylethanolamine from ethanolamine: step 1/3.</text>
</comment>
<keyword evidence="1" id="KW-0444">Lipid biosynthesis</keyword>
<keyword evidence="1" id="KW-0594">Phospholipid biosynthesis</keyword>
<dbReference type="InParanoid" id="A0A1S3IQU0"/>
<dbReference type="PANTHER" id="PTHR22603">
    <property type="entry name" value="CHOLINE/ETHANOALAMINE KINASE"/>
    <property type="match status" value="1"/>
</dbReference>
<dbReference type="Proteomes" id="UP000085678">
    <property type="component" value="Unplaced"/>
</dbReference>
<name>A0A1S3IQU0_LINAN</name>
<dbReference type="PANTHER" id="PTHR22603:SF66">
    <property type="entry name" value="ETHANOLAMINE KINASE"/>
    <property type="match status" value="1"/>
</dbReference>
<keyword evidence="1" id="KW-0443">Lipid metabolism</keyword>
<dbReference type="GeneID" id="106166526"/>
<evidence type="ECO:0000313" key="7">
    <source>
        <dbReference type="RefSeq" id="XP_013400572.1"/>
    </source>
</evidence>
<evidence type="ECO:0000256" key="2">
    <source>
        <dbReference type="ARBA" id="ARBA00023264"/>
    </source>
</evidence>
<dbReference type="KEGG" id="lak:106166526"/>
<organism evidence="6 7">
    <name type="scientific">Lingula anatina</name>
    <name type="common">Brachiopod</name>
    <name type="synonym">Lingula unguis</name>
    <dbReference type="NCBI Taxonomy" id="7574"/>
    <lineage>
        <taxon>Eukaryota</taxon>
        <taxon>Metazoa</taxon>
        <taxon>Spiralia</taxon>
        <taxon>Lophotrochozoa</taxon>
        <taxon>Brachiopoda</taxon>
        <taxon>Linguliformea</taxon>
        <taxon>Lingulata</taxon>
        <taxon>Lingulida</taxon>
        <taxon>Linguloidea</taxon>
        <taxon>Lingulidae</taxon>
        <taxon>Lingula</taxon>
    </lineage>
</organism>
<dbReference type="Gene3D" id="3.90.1200.10">
    <property type="match status" value="1"/>
</dbReference>
<dbReference type="STRING" id="7574.A0A1S3IQU0"/>
<dbReference type="Pfam" id="PF01633">
    <property type="entry name" value="Choline_kinase"/>
    <property type="match status" value="1"/>
</dbReference>
<gene>
    <name evidence="7" type="primary">LOC106166526</name>
</gene>
<evidence type="ECO:0000256" key="4">
    <source>
        <dbReference type="ARBA" id="ARBA00038211"/>
    </source>
</evidence>
<sequence>MSELDAGVLHVDMKIDDKNVSEGAMALLQTVKPSWKSEDVKIKVFTDGITNKLVGLYLPDNPSDTVLVRIYGQNTELFIDRKKELQNMVLLHSAGCAPEVYCSFNNGLCYAFVPGVVGNRDLVRDEKVRKLIAKEMSRIHSIQNAGSINDKKIKISPEAMVFKKIRSWLELVPDHLDNTEQDERYQREIKKRHELEAELSELQGPLEALNSPVVFCHNDILCANLVYDASQDKVVFIDYEYADYNYQAFDIGDHFCEFAGVDDVDYSLYPDKDLQLKWLRTYLECEKELKNLPASDVTDKDVEILYVQVNKFALLAHFFWGVWAILQARFSNIEFDFVQYAAQRFGEYFNRKNEFLALKLPQ</sequence>
<dbReference type="SUPFAM" id="SSF56112">
    <property type="entry name" value="Protein kinase-like (PK-like)"/>
    <property type="match status" value="1"/>
</dbReference>
<dbReference type="AlphaFoldDB" id="A0A1S3IQU0"/>
<reference evidence="7" key="1">
    <citation type="submission" date="2025-08" db="UniProtKB">
        <authorList>
            <consortium name="RefSeq"/>
        </authorList>
    </citation>
    <scope>IDENTIFICATION</scope>
    <source>
        <tissue evidence="7">Gonads</tissue>
    </source>
</reference>
<dbReference type="Gene3D" id="3.30.200.20">
    <property type="entry name" value="Phosphorylase Kinase, domain 1"/>
    <property type="match status" value="1"/>
</dbReference>
<dbReference type="FunCoup" id="A0A1S3IQU0">
    <property type="interactions" value="2259"/>
</dbReference>
<accession>A0A1S3IQU0</accession>
<dbReference type="GO" id="GO:0006646">
    <property type="term" value="P:phosphatidylethanolamine biosynthetic process"/>
    <property type="evidence" value="ECO:0007669"/>
    <property type="project" value="TreeGrafter"/>
</dbReference>
<evidence type="ECO:0000256" key="3">
    <source>
        <dbReference type="ARBA" id="ARBA00037883"/>
    </source>
</evidence>
<dbReference type="OrthoDB" id="10267235at2759"/>
<proteinExistence type="inferred from homology"/>
<dbReference type="EC" id="2.7.1.82" evidence="5"/>
<keyword evidence="2" id="KW-1208">Phospholipid metabolism</keyword>
<protein>
    <recommendedName>
        <fullName evidence="5">ethanolamine kinase</fullName>
        <ecNumber evidence="5">2.7.1.82</ecNumber>
    </recommendedName>
</protein>
<dbReference type="RefSeq" id="XP_013400572.1">
    <property type="nucleotide sequence ID" value="XM_013545118.1"/>
</dbReference>
<dbReference type="CDD" id="cd05157">
    <property type="entry name" value="ETNK_euk"/>
    <property type="match status" value="1"/>
</dbReference>
<dbReference type="GO" id="GO:0004305">
    <property type="term" value="F:ethanolamine kinase activity"/>
    <property type="evidence" value="ECO:0007669"/>
    <property type="project" value="UniProtKB-EC"/>
</dbReference>
<keyword evidence="6" id="KW-1185">Reference proteome</keyword>
<dbReference type="GO" id="GO:0005737">
    <property type="term" value="C:cytoplasm"/>
    <property type="evidence" value="ECO:0007669"/>
    <property type="project" value="TreeGrafter"/>
</dbReference>
<evidence type="ECO:0000313" key="6">
    <source>
        <dbReference type="Proteomes" id="UP000085678"/>
    </source>
</evidence>